<accession>A0A8J3A1M5</accession>
<keyword evidence="5" id="KW-1185">Reference proteome</keyword>
<evidence type="ECO:0000313" key="3">
    <source>
        <dbReference type="EMBL" id="NHK27721.1"/>
    </source>
</evidence>
<evidence type="ECO:0000256" key="1">
    <source>
        <dbReference type="SAM" id="Phobius"/>
    </source>
</evidence>
<feature type="transmembrane region" description="Helical" evidence="1">
    <location>
        <begin position="109"/>
        <end position="129"/>
    </location>
</feature>
<reference evidence="3 5" key="2">
    <citation type="submission" date="2020-02" db="EMBL/GenBank/DDBJ databases">
        <title>Genome sequence of Parvularcula flava strain NH6-79.</title>
        <authorList>
            <person name="Abdul Karim M.H."/>
            <person name="Lam M.Q."/>
            <person name="Chen S.J."/>
            <person name="Yahya A."/>
            <person name="Shahir S."/>
            <person name="Shamsir M.S."/>
            <person name="Chong C.S."/>
        </authorList>
    </citation>
    <scope>NUCLEOTIDE SEQUENCE [LARGE SCALE GENOMIC DNA]</scope>
    <source>
        <strain evidence="3 5">NH6-79</strain>
    </source>
</reference>
<reference evidence="2" key="3">
    <citation type="submission" date="2020-09" db="EMBL/GenBank/DDBJ databases">
        <authorList>
            <person name="Sun Q."/>
            <person name="Zhou Y."/>
        </authorList>
    </citation>
    <scope>NUCLEOTIDE SEQUENCE</scope>
    <source>
        <strain evidence="2">CGMCC 1.14984</strain>
    </source>
</reference>
<dbReference type="Proteomes" id="UP000818603">
    <property type="component" value="Unassembled WGS sequence"/>
</dbReference>
<protein>
    <submittedName>
        <fullName evidence="3">DUF2254 domain-containing protein</fullName>
    </submittedName>
</protein>
<dbReference type="AlphaFoldDB" id="A0A8J3A1M5"/>
<feature type="transmembrane region" description="Helical" evidence="1">
    <location>
        <begin position="16"/>
        <end position="37"/>
    </location>
</feature>
<keyword evidence="1" id="KW-0472">Membrane</keyword>
<keyword evidence="1" id="KW-1133">Transmembrane helix</keyword>
<organism evidence="2 4">
    <name type="scientific">Aquisalinus luteolus</name>
    <dbReference type="NCBI Taxonomy" id="1566827"/>
    <lineage>
        <taxon>Bacteria</taxon>
        <taxon>Pseudomonadati</taxon>
        <taxon>Pseudomonadota</taxon>
        <taxon>Alphaproteobacteria</taxon>
        <taxon>Parvularculales</taxon>
        <taxon>Parvularculaceae</taxon>
        <taxon>Aquisalinus</taxon>
    </lineage>
</organism>
<keyword evidence="1" id="KW-0812">Transmembrane</keyword>
<gene>
    <name evidence="3" type="ORF">FF098_007390</name>
    <name evidence="2" type="ORF">GCM10011355_14870</name>
</gene>
<feature type="transmembrane region" description="Helical" evidence="1">
    <location>
        <begin position="135"/>
        <end position="159"/>
    </location>
</feature>
<dbReference type="EMBL" id="VCJR02000001">
    <property type="protein sequence ID" value="NHK27721.1"/>
    <property type="molecule type" value="Genomic_DNA"/>
</dbReference>
<feature type="transmembrane region" description="Helical" evidence="1">
    <location>
        <begin position="63"/>
        <end position="88"/>
    </location>
</feature>
<dbReference type="EMBL" id="BMGZ01000001">
    <property type="protein sequence ID" value="GGH96299.1"/>
    <property type="molecule type" value="Genomic_DNA"/>
</dbReference>
<sequence>MKTKALALYRRIKASYWFVPGVIVLGAILLAFGSLQLDVILEEEFFMQISWFGSSSPEGARTILSMVGGSMISVAGIVFSITIAAIVFASGQYGPHIIPEFMRDKSNQAVLGIFIATFVYCLLALYRVHAGETTFVPHLTVIIALFFAGASLITFIYFIHHILETLHVSNVIARLGNDLLRDIRNRFPQELGEGNGGSDSPDMPEGFLQDAVPVLANGTGYIYTLSAEEIFNVARDKGLIVRVTRRPGDFVTDDRPLAWIWPPENASTEALSAVRACYAWGAAKTQDQDIGFLIDQMTGITARALSPGINDPYTATDTIHWMGAALSAAGRGSSPAAVRRDKDGHIRVIARPLNFEEIASLIFDRIRPYVAPDRNASLSTLSVLANVLFDVDDPARKAVVLHHAQALEKAAMTAMVSEDDRREIAARVDDLEAVLRNGLSRFRAGEKYKWMEGRA</sequence>
<dbReference type="InterPro" id="IPR018723">
    <property type="entry name" value="DUF2254_membrane"/>
</dbReference>
<name>A0A8J3A1M5_9PROT</name>
<evidence type="ECO:0000313" key="2">
    <source>
        <dbReference type="EMBL" id="GGH96299.1"/>
    </source>
</evidence>
<comment type="caution">
    <text evidence="2">The sequence shown here is derived from an EMBL/GenBank/DDBJ whole genome shotgun (WGS) entry which is preliminary data.</text>
</comment>
<evidence type="ECO:0000313" key="4">
    <source>
        <dbReference type="Proteomes" id="UP000621856"/>
    </source>
</evidence>
<dbReference type="Pfam" id="PF10011">
    <property type="entry name" value="DUF2254"/>
    <property type="match status" value="1"/>
</dbReference>
<dbReference type="Proteomes" id="UP000621856">
    <property type="component" value="Unassembled WGS sequence"/>
</dbReference>
<reference evidence="2" key="1">
    <citation type="journal article" date="2014" name="Int. J. Syst. Evol. Microbiol.">
        <title>Complete genome sequence of Corynebacterium casei LMG S-19264T (=DSM 44701T), isolated from a smear-ripened cheese.</title>
        <authorList>
            <consortium name="US DOE Joint Genome Institute (JGI-PGF)"/>
            <person name="Walter F."/>
            <person name="Albersmeier A."/>
            <person name="Kalinowski J."/>
            <person name="Ruckert C."/>
        </authorList>
    </citation>
    <scope>NUCLEOTIDE SEQUENCE</scope>
    <source>
        <strain evidence="2">CGMCC 1.14984</strain>
    </source>
</reference>
<proteinExistence type="predicted"/>
<evidence type="ECO:0000313" key="5">
    <source>
        <dbReference type="Proteomes" id="UP000818603"/>
    </source>
</evidence>
<dbReference type="RefSeq" id="WP_155138905.1">
    <property type="nucleotide sequence ID" value="NZ_BMGZ01000001.1"/>
</dbReference>